<accession>A0A8J4TZ78</accession>
<proteinExistence type="predicted"/>
<organism evidence="1 2">
    <name type="scientific">Clarias magur</name>
    <name type="common">Asian catfish</name>
    <name type="synonym">Macropteronotus magur</name>
    <dbReference type="NCBI Taxonomy" id="1594786"/>
    <lineage>
        <taxon>Eukaryota</taxon>
        <taxon>Metazoa</taxon>
        <taxon>Chordata</taxon>
        <taxon>Craniata</taxon>
        <taxon>Vertebrata</taxon>
        <taxon>Euteleostomi</taxon>
        <taxon>Actinopterygii</taxon>
        <taxon>Neopterygii</taxon>
        <taxon>Teleostei</taxon>
        <taxon>Ostariophysi</taxon>
        <taxon>Siluriformes</taxon>
        <taxon>Clariidae</taxon>
        <taxon>Clarias</taxon>
    </lineage>
</organism>
<comment type="caution">
    <text evidence="1">The sequence shown here is derived from an EMBL/GenBank/DDBJ whole genome shotgun (WGS) entry which is preliminary data.</text>
</comment>
<evidence type="ECO:0000313" key="1">
    <source>
        <dbReference type="EMBL" id="KAF5879882.1"/>
    </source>
</evidence>
<name>A0A8J4TZ78_CLAMG</name>
<dbReference type="OrthoDB" id="8964652at2759"/>
<feature type="non-terminal residue" evidence="1">
    <location>
        <position position="171"/>
    </location>
</feature>
<dbReference type="Proteomes" id="UP000727407">
    <property type="component" value="Unassembled WGS sequence"/>
</dbReference>
<reference evidence="1" key="1">
    <citation type="submission" date="2020-07" db="EMBL/GenBank/DDBJ databases">
        <title>Clarias magur genome sequencing, assembly and annotation.</title>
        <authorList>
            <person name="Kushwaha B."/>
            <person name="Kumar R."/>
            <person name="Das P."/>
            <person name="Joshi C.G."/>
            <person name="Kumar D."/>
            <person name="Nagpure N.S."/>
            <person name="Pandey M."/>
            <person name="Agarwal S."/>
            <person name="Srivastava S."/>
            <person name="Singh M."/>
            <person name="Sahoo L."/>
            <person name="Jayasankar P."/>
            <person name="Meher P.K."/>
            <person name="Koringa P.G."/>
            <person name="Iquebal M.A."/>
            <person name="Das S.P."/>
            <person name="Bit A."/>
            <person name="Patnaik S."/>
            <person name="Patel N."/>
            <person name="Shah T.M."/>
            <person name="Hinsu A."/>
            <person name="Jena J.K."/>
        </authorList>
    </citation>
    <scope>NUCLEOTIDE SEQUENCE</scope>
    <source>
        <strain evidence="1">CIFAMagur01</strain>
        <tissue evidence="1">Testis</tissue>
    </source>
</reference>
<dbReference type="EMBL" id="QNUK01002287">
    <property type="protein sequence ID" value="KAF5879882.1"/>
    <property type="molecule type" value="Genomic_DNA"/>
</dbReference>
<gene>
    <name evidence="1" type="ORF">DAT39_023616</name>
</gene>
<sequence length="171" mass="19603">MGNGEHMQPLVSSHTNYGLDKLLIKRYFKLIQATHHSEVVENSIQTGRFPGGMHKQANKLTQFIKPASPQDSTLEKIKRNTLAWMNNNMYILSEHYTQVIIDLMEHISEFIEPEWTVAVKWARGRFKHRLKESTLATCKDTILEKQATLLRDPGPQSYASVLKRTNSAPTL</sequence>
<protein>
    <submittedName>
        <fullName evidence="1">Serine/arginine repetitive matrix protein 1-like isoform X1</fullName>
    </submittedName>
</protein>
<dbReference type="AlphaFoldDB" id="A0A8J4TZ78"/>
<keyword evidence="2" id="KW-1185">Reference proteome</keyword>
<evidence type="ECO:0000313" key="2">
    <source>
        <dbReference type="Proteomes" id="UP000727407"/>
    </source>
</evidence>